<evidence type="ECO:0000259" key="2">
    <source>
        <dbReference type="Pfam" id="PF04069"/>
    </source>
</evidence>
<dbReference type="InterPro" id="IPR007210">
    <property type="entry name" value="ABC_Gly_betaine_transp_sub-bd"/>
</dbReference>
<proteinExistence type="predicted"/>
<dbReference type="RefSeq" id="WP_129212286.1">
    <property type="nucleotide sequence ID" value="NZ_REGR01000004.1"/>
</dbReference>
<evidence type="ECO:0000313" key="4">
    <source>
        <dbReference type="Proteomes" id="UP000290682"/>
    </source>
</evidence>
<sequence>MRPTTLSAVCCLAVVLSGLPAHAASTSPWCASGKPVTLAGPNWESGAFLTELLRFVLEKGYGCQTETIPGNTVTFETALGNNDLQVVAEEWIGRSDAWNTAFKAGKVKAVGKPIVGATEGWYVPEYVVKGDARRGIKPQAPGLASVSDLPRYKSVFRDDEEPAKGRFLNCPTGWTCEGVNSQKLKAYKLTDSYVNFRPGTGAALDAEIASAYQRGKPLVFYYWSPTALMGKYRFAKLKEPAWNDACFMTLADKNHPQPCPSASPPALIQSGVSKAFHDADPALIGVLSKFNVPIALLNRSLADMADNKRDARQESQLFLKTHPEVWKRWVPADVAARLSAALK</sequence>
<dbReference type="Proteomes" id="UP000290682">
    <property type="component" value="Unassembled WGS sequence"/>
</dbReference>
<organism evidence="3 4">
    <name type="scientific">Crenobacter cavernae</name>
    <dbReference type="NCBI Taxonomy" id="2290923"/>
    <lineage>
        <taxon>Bacteria</taxon>
        <taxon>Pseudomonadati</taxon>
        <taxon>Pseudomonadota</taxon>
        <taxon>Betaproteobacteria</taxon>
        <taxon>Neisseriales</taxon>
        <taxon>Neisseriaceae</taxon>
        <taxon>Crenobacter</taxon>
    </lineage>
</organism>
<evidence type="ECO:0000256" key="1">
    <source>
        <dbReference type="SAM" id="SignalP"/>
    </source>
</evidence>
<name>A0ABY0FD49_9NEIS</name>
<dbReference type="CDD" id="cd13641">
    <property type="entry name" value="PBP2_HisX_like"/>
    <property type="match status" value="1"/>
</dbReference>
<reference evidence="3 4" key="1">
    <citation type="submission" date="2018-10" db="EMBL/GenBank/DDBJ databases">
        <title>Draft genome of Fastidiocella sp. strain 375T, a bacterium isolated from a karstic cave dripping water.</title>
        <authorList>
            <person name="Coelho C."/>
            <person name="Verissimo A."/>
            <person name="Tiago I."/>
        </authorList>
    </citation>
    <scope>NUCLEOTIDE SEQUENCE [LARGE SCALE GENOMIC DNA]</scope>
    <source>
        <strain evidence="3 4">CAVE-375</strain>
    </source>
</reference>
<protein>
    <submittedName>
        <fullName evidence="3">ABC transporter substrate-binding protein</fullName>
    </submittedName>
</protein>
<keyword evidence="1" id="KW-0732">Signal</keyword>
<dbReference type="Gene3D" id="3.40.190.100">
    <property type="entry name" value="Glycine betaine-binding periplasmic protein, domain 2"/>
    <property type="match status" value="1"/>
</dbReference>
<feature type="chain" id="PRO_5045069916" evidence="1">
    <location>
        <begin position="24"/>
        <end position="343"/>
    </location>
</feature>
<dbReference type="Pfam" id="PF04069">
    <property type="entry name" value="OpuAC"/>
    <property type="match status" value="1"/>
</dbReference>
<feature type="signal peptide" evidence="1">
    <location>
        <begin position="1"/>
        <end position="23"/>
    </location>
</feature>
<keyword evidence="4" id="KW-1185">Reference proteome</keyword>
<gene>
    <name evidence="3" type="ORF">EBB06_06130</name>
</gene>
<dbReference type="SUPFAM" id="SSF53850">
    <property type="entry name" value="Periplasmic binding protein-like II"/>
    <property type="match status" value="1"/>
</dbReference>
<comment type="caution">
    <text evidence="3">The sequence shown here is derived from an EMBL/GenBank/DDBJ whole genome shotgun (WGS) entry which is preliminary data.</text>
</comment>
<accession>A0ABY0FD49</accession>
<feature type="domain" description="ABC-type glycine betaine transport system substrate-binding" evidence="2">
    <location>
        <begin position="34"/>
        <end position="316"/>
    </location>
</feature>
<evidence type="ECO:0000313" key="3">
    <source>
        <dbReference type="EMBL" id="RXZ44117.1"/>
    </source>
</evidence>
<dbReference type="EMBL" id="REGR01000004">
    <property type="protein sequence ID" value="RXZ44117.1"/>
    <property type="molecule type" value="Genomic_DNA"/>
</dbReference>